<keyword evidence="2" id="KW-1185">Reference proteome</keyword>
<evidence type="ECO:0000313" key="1">
    <source>
        <dbReference type="EMBL" id="GFN99096.1"/>
    </source>
</evidence>
<dbReference type="EMBL" id="BLXT01002947">
    <property type="protein sequence ID" value="GFN99096.1"/>
    <property type="molecule type" value="Genomic_DNA"/>
</dbReference>
<comment type="caution">
    <text evidence="1">The sequence shown here is derived from an EMBL/GenBank/DDBJ whole genome shotgun (WGS) entry which is preliminary data.</text>
</comment>
<protein>
    <submittedName>
        <fullName evidence="1">Uncharacterized protein</fullName>
    </submittedName>
</protein>
<accession>A0AAV3ZX09</accession>
<organism evidence="1 2">
    <name type="scientific">Plakobranchus ocellatus</name>
    <dbReference type="NCBI Taxonomy" id="259542"/>
    <lineage>
        <taxon>Eukaryota</taxon>
        <taxon>Metazoa</taxon>
        <taxon>Spiralia</taxon>
        <taxon>Lophotrochozoa</taxon>
        <taxon>Mollusca</taxon>
        <taxon>Gastropoda</taxon>
        <taxon>Heterobranchia</taxon>
        <taxon>Euthyneura</taxon>
        <taxon>Panpulmonata</taxon>
        <taxon>Sacoglossa</taxon>
        <taxon>Placobranchoidea</taxon>
        <taxon>Plakobranchidae</taxon>
        <taxon>Plakobranchus</taxon>
    </lineage>
</organism>
<sequence length="93" mass="10766">MKIVLTYDYTASGLVAHKMESHCSTVHCLKFWPLTVPDCYNMFNKPKAAVLPLLQLHYQQHVLRFVHTERISLGVQAPQCTLLFAHRNHIHQV</sequence>
<dbReference type="AlphaFoldDB" id="A0AAV3ZX09"/>
<gene>
    <name evidence="1" type="ORF">PoB_002560200</name>
</gene>
<proteinExistence type="predicted"/>
<dbReference type="Proteomes" id="UP000735302">
    <property type="component" value="Unassembled WGS sequence"/>
</dbReference>
<name>A0AAV3ZX09_9GAST</name>
<evidence type="ECO:0000313" key="2">
    <source>
        <dbReference type="Proteomes" id="UP000735302"/>
    </source>
</evidence>
<reference evidence="1 2" key="1">
    <citation type="journal article" date="2021" name="Elife">
        <title>Chloroplast acquisition without the gene transfer in kleptoplastic sea slugs, Plakobranchus ocellatus.</title>
        <authorList>
            <person name="Maeda T."/>
            <person name="Takahashi S."/>
            <person name="Yoshida T."/>
            <person name="Shimamura S."/>
            <person name="Takaki Y."/>
            <person name="Nagai Y."/>
            <person name="Toyoda A."/>
            <person name="Suzuki Y."/>
            <person name="Arimoto A."/>
            <person name="Ishii H."/>
            <person name="Satoh N."/>
            <person name="Nishiyama T."/>
            <person name="Hasebe M."/>
            <person name="Maruyama T."/>
            <person name="Minagawa J."/>
            <person name="Obokata J."/>
            <person name="Shigenobu S."/>
        </authorList>
    </citation>
    <scope>NUCLEOTIDE SEQUENCE [LARGE SCALE GENOMIC DNA]</scope>
</reference>